<proteinExistence type="predicted"/>
<keyword evidence="3" id="KW-1185">Reference proteome</keyword>
<name>A0AAW8CCA0_9PAST</name>
<dbReference type="RefSeq" id="WP_306352402.1">
    <property type="nucleotide sequence ID" value="NZ_JASAWV010000031.1"/>
</dbReference>
<dbReference type="AlphaFoldDB" id="A0AAW8CCA0"/>
<comment type="caution">
    <text evidence="2">The sequence shown here is derived from an EMBL/GenBank/DDBJ whole genome shotgun (WGS) entry which is preliminary data.</text>
</comment>
<evidence type="ECO:0000256" key="1">
    <source>
        <dbReference type="SAM" id="SignalP"/>
    </source>
</evidence>
<gene>
    <name evidence="2" type="ORF">QJU57_10215</name>
</gene>
<protein>
    <submittedName>
        <fullName evidence="2">Uncharacterized protein</fullName>
    </submittedName>
</protein>
<evidence type="ECO:0000313" key="3">
    <source>
        <dbReference type="Proteomes" id="UP001226020"/>
    </source>
</evidence>
<dbReference type="EMBL" id="JASAXT010000030">
    <property type="protein sequence ID" value="MDP8149441.1"/>
    <property type="molecule type" value="Genomic_DNA"/>
</dbReference>
<evidence type="ECO:0000313" key="2">
    <source>
        <dbReference type="EMBL" id="MDP8149441.1"/>
    </source>
</evidence>
<keyword evidence="1" id="KW-0732">Signal</keyword>
<feature type="chain" id="PRO_5043499496" evidence="1">
    <location>
        <begin position="21"/>
        <end position="132"/>
    </location>
</feature>
<sequence length="132" mass="15078">MKKISYLLIVFSLVTSNTFAQKKQCLKQTNRNHNALICSEQTELFEHNIYSLIVDNQLIFSLVDDFVDNVRLTHTIPRGLVMELPLSEGKTGKISLTGGCIPVSKKGMEVSRLCNFFWGKVKIIHNARFKFE</sequence>
<dbReference type="Proteomes" id="UP001226020">
    <property type="component" value="Unassembled WGS sequence"/>
</dbReference>
<accession>A0AAW8CCA0</accession>
<reference evidence="2 3" key="1">
    <citation type="journal article" date="2023" name="Front. Microbiol.">
        <title>Phylogeography and host specificity of Pasteurellaceae pathogenic to sea-farmed fish in the north-east Atlantic.</title>
        <authorList>
            <person name="Gulla S."/>
            <person name="Colquhoun D.J."/>
            <person name="Olsen A.B."/>
            <person name="Spilsberg B."/>
            <person name="Lagesen K."/>
            <person name="Aakesson C.P."/>
            <person name="Strom S."/>
            <person name="Manji F."/>
            <person name="Birkbeck T.H."/>
            <person name="Nilsen H.K."/>
        </authorList>
    </citation>
    <scope>NUCLEOTIDE SEQUENCE [LARGE SCALE GENOMIC DNA]</scope>
    <source>
        <strain evidence="2 3">NVIB3131</strain>
    </source>
</reference>
<organism evidence="2 3">
    <name type="scientific">Phocoenobacter atlanticus subsp. atlanticus</name>
    <dbReference type="NCBI Taxonomy" id="3061285"/>
    <lineage>
        <taxon>Bacteria</taxon>
        <taxon>Pseudomonadati</taxon>
        <taxon>Pseudomonadota</taxon>
        <taxon>Gammaproteobacteria</taxon>
        <taxon>Pasteurellales</taxon>
        <taxon>Pasteurellaceae</taxon>
        <taxon>Phocoenobacter</taxon>
        <taxon>Phocoenobacter atlanticus</taxon>
    </lineage>
</organism>
<feature type="signal peptide" evidence="1">
    <location>
        <begin position="1"/>
        <end position="20"/>
    </location>
</feature>